<proteinExistence type="predicted"/>
<sequence length="135" mass="16244">MELVVQNSNVEMVHKYNSIELKGWINQLEYIDREIDNFLNLYASDVVNDTMPKAIQYRFLKRKDENKHLYETVLAYSESYYAKAMAPHDMACDMVYLEEYNQLRKSYEYHLEKYRRVKDILFSKALRKVHVDNAS</sequence>
<accession>A0ABV5FCH8</accession>
<comment type="caution">
    <text evidence="1">The sequence shown here is derived from an EMBL/GenBank/DDBJ whole genome shotgun (WGS) entry which is preliminary data.</text>
</comment>
<name>A0ABV5FCH8_9FLAO</name>
<organism evidence="1 2">
    <name type="scientific">Mariniflexile ostreae</name>
    <dbReference type="NCBI Taxonomy" id="1520892"/>
    <lineage>
        <taxon>Bacteria</taxon>
        <taxon>Pseudomonadati</taxon>
        <taxon>Bacteroidota</taxon>
        <taxon>Flavobacteriia</taxon>
        <taxon>Flavobacteriales</taxon>
        <taxon>Flavobacteriaceae</taxon>
        <taxon>Mariniflexile</taxon>
    </lineage>
</organism>
<reference evidence="1 2" key="1">
    <citation type="submission" date="2024-09" db="EMBL/GenBank/DDBJ databases">
        <authorList>
            <person name="Sun Q."/>
            <person name="Mori K."/>
        </authorList>
    </citation>
    <scope>NUCLEOTIDE SEQUENCE [LARGE SCALE GENOMIC DNA]</scope>
    <source>
        <strain evidence="1 2">CECT 8622</strain>
    </source>
</reference>
<dbReference type="EMBL" id="JBHMFC010000049">
    <property type="protein sequence ID" value="MFB9057146.1"/>
    <property type="molecule type" value="Genomic_DNA"/>
</dbReference>
<keyword evidence="2" id="KW-1185">Reference proteome</keyword>
<dbReference type="RefSeq" id="WP_379861367.1">
    <property type="nucleotide sequence ID" value="NZ_JBHMFC010000049.1"/>
</dbReference>
<protein>
    <submittedName>
        <fullName evidence="1">Uncharacterized protein</fullName>
    </submittedName>
</protein>
<gene>
    <name evidence="1" type="ORF">ACFFU9_10375</name>
</gene>
<dbReference type="Proteomes" id="UP001589585">
    <property type="component" value="Unassembled WGS sequence"/>
</dbReference>
<evidence type="ECO:0000313" key="1">
    <source>
        <dbReference type="EMBL" id="MFB9057146.1"/>
    </source>
</evidence>
<evidence type="ECO:0000313" key="2">
    <source>
        <dbReference type="Proteomes" id="UP001589585"/>
    </source>
</evidence>